<dbReference type="InterPro" id="IPR005119">
    <property type="entry name" value="LysR_subst-bd"/>
</dbReference>
<dbReference type="CDD" id="cd08459">
    <property type="entry name" value="PBP2_DntR_NahR_LinR_like"/>
    <property type="match status" value="1"/>
</dbReference>
<dbReference type="Pfam" id="PF00126">
    <property type="entry name" value="HTH_1"/>
    <property type="match status" value="1"/>
</dbReference>
<dbReference type="PROSITE" id="PS50931">
    <property type="entry name" value="HTH_LYSR"/>
    <property type="match status" value="1"/>
</dbReference>
<comment type="similarity">
    <text evidence="1">Belongs to the LysR transcriptional regulatory family.</text>
</comment>
<dbReference type="InterPro" id="IPR000847">
    <property type="entry name" value="LysR_HTH_N"/>
</dbReference>
<keyword evidence="2" id="KW-0805">Transcription regulation</keyword>
<evidence type="ECO:0000256" key="4">
    <source>
        <dbReference type="ARBA" id="ARBA00023163"/>
    </source>
</evidence>
<dbReference type="PANTHER" id="PTHR30118:SF15">
    <property type="entry name" value="TRANSCRIPTIONAL REGULATORY PROTEIN"/>
    <property type="match status" value="1"/>
</dbReference>
<dbReference type="AlphaFoldDB" id="A0A366J2B7"/>
<evidence type="ECO:0000259" key="5">
    <source>
        <dbReference type="PROSITE" id="PS50931"/>
    </source>
</evidence>
<dbReference type="RefSeq" id="WP_113917394.1">
    <property type="nucleotide sequence ID" value="NZ_QNSE01000010.1"/>
</dbReference>
<dbReference type="Proteomes" id="UP000252792">
    <property type="component" value="Unassembled WGS sequence"/>
</dbReference>
<reference evidence="6 7" key="1">
    <citation type="submission" date="2018-06" db="EMBL/GenBank/DDBJ databases">
        <title>Genomic Encyclopedia of Type Strains, Phase III (KMG-III): the genomes of soil and plant-associated and newly described type strains.</title>
        <authorList>
            <person name="Whitman W."/>
        </authorList>
    </citation>
    <scope>NUCLEOTIDE SEQUENCE [LARGE SCALE GENOMIC DNA]</scope>
    <source>
        <strain evidence="6 7">CECT 7377</strain>
    </source>
</reference>
<evidence type="ECO:0000256" key="1">
    <source>
        <dbReference type="ARBA" id="ARBA00009437"/>
    </source>
</evidence>
<dbReference type="Pfam" id="PF03466">
    <property type="entry name" value="LysR_substrate"/>
    <property type="match status" value="1"/>
</dbReference>
<gene>
    <name evidence="6" type="ORF">DFP80_11052</name>
</gene>
<dbReference type="Gene3D" id="1.10.10.10">
    <property type="entry name" value="Winged helix-like DNA-binding domain superfamily/Winged helix DNA-binding domain"/>
    <property type="match status" value="1"/>
</dbReference>
<dbReference type="Gene3D" id="3.40.190.10">
    <property type="entry name" value="Periplasmic binding protein-like II"/>
    <property type="match status" value="2"/>
</dbReference>
<dbReference type="SUPFAM" id="SSF46785">
    <property type="entry name" value="Winged helix' DNA-binding domain"/>
    <property type="match status" value="1"/>
</dbReference>
<feature type="domain" description="HTH lysR-type" evidence="5">
    <location>
        <begin position="4"/>
        <end position="61"/>
    </location>
</feature>
<evidence type="ECO:0000313" key="7">
    <source>
        <dbReference type="Proteomes" id="UP000252792"/>
    </source>
</evidence>
<dbReference type="GO" id="GO:0003677">
    <property type="term" value="F:DNA binding"/>
    <property type="evidence" value="ECO:0007669"/>
    <property type="project" value="UniProtKB-KW"/>
</dbReference>
<dbReference type="InterPro" id="IPR036390">
    <property type="entry name" value="WH_DNA-bd_sf"/>
</dbReference>
<name>A0A366J2B7_9GAMM</name>
<dbReference type="InterPro" id="IPR036388">
    <property type="entry name" value="WH-like_DNA-bd_sf"/>
</dbReference>
<sequence>MGNLDLNLIRTFVMLYETRSVTVTAEQLFVTQPSISYALSKLRDVFKDRLFIRTKGGMEPTATAQQLYSELSRSLSMIENTITNVQSFDPAKSQKCFRVAMTDLGEMTLLPSIFARLQKEAPNVELEVVPLEIEKVDEWMSSGKIDAVICSRHLESQSIERHIIRKERYVCIINDKFSPSPQALTMEQFMSHRHAVVTKSLGHGAAEEALAHLGVKRKVSLKVSHFSTLPSVLEKTGVMTILPFKIATLFTENNALKIYELPFEVADFEVALHWQSRHNNSSSHSWFRELIIQSLSEY</sequence>
<organism evidence="6 7">
    <name type="scientific">Marinomonas rhizomae</name>
    <dbReference type="NCBI Taxonomy" id="491948"/>
    <lineage>
        <taxon>Bacteria</taxon>
        <taxon>Pseudomonadati</taxon>
        <taxon>Pseudomonadota</taxon>
        <taxon>Gammaproteobacteria</taxon>
        <taxon>Oceanospirillales</taxon>
        <taxon>Oceanospirillaceae</taxon>
        <taxon>Marinomonas</taxon>
    </lineage>
</organism>
<evidence type="ECO:0000256" key="2">
    <source>
        <dbReference type="ARBA" id="ARBA00023015"/>
    </source>
</evidence>
<evidence type="ECO:0000313" key="6">
    <source>
        <dbReference type="EMBL" id="RBP81082.1"/>
    </source>
</evidence>
<evidence type="ECO:0000256" key="3">
    <source>
        <dbReference type="ARBA" id="ARBA00023125"/>
    </source>
</evidence>
<accession>A0A366J2B7</accession>
<dbReference type="EMBL" id="QNSE01000010">
    <property type="protein sequence ID" value="RBP81082.1"/>
    <property type="molecule type" value="Genomic_DNA"/>
</dbReference>
<dbReference type="PANTHER" id="PTHR30118">
    <property type="entry name" value="HTH-TYPE TRANSCRIPTIONAL REGULATOR LEUO-RELATED"/>
    <property type="match status" value="1"/>
</dbReference>
<dbReference type="OrthoDB" id="8839911at2"/>
<dbReference type="InterPro" id="IPR050389">
    <property type="entry name" value="LysR-type_TF"/>
</dbReference>
<keyword evidence="3 6" id="KW-0238">DNA-binding</keyword>
<keyword evidence="7" id="KW-1185">Reference proteome</keyword>
<proteinExistence type="inferred from homology"/>
<keyword evidence="4" id="KW-0804">Transcription</keyword>
<dbReference type="GO" id="GO:0003700">
    <property type="term" value="F:DNA-binding transcription factor activity"/>
    <property type="evidence" value="ECO:0007669"/>
    <property type="project" value="InterPro"/>
</dbReference>
<comment type="caution">
    <text evidence="6">The sequence shown here is derived from an EMBL/GenBank/DDBJ whole genome shotgun (WGS) entry which is preliminary data.</text>
</comment>
<dbReference type="SUPFAM" id="SSF53850">
    <property type="entry name" value="Periplasmic binding protein-like II"/>
    <property type="match status" value="1"/>
</dbReference>
<protein>
    <submittedName>
        <fullName evidence="6">DNA-binding transcriptional LysR family regulator</fullName>
    </submittedName>
</protein>